<dbReference type="AlphaFoldDB" id="A0A8B8ACE5"/>
<gene>
    <name evidence="5" type="primary">LOC111101125</name>
</gene>
<keyword evidence="2" id="KW-0472">Membrane</keyword>
<dbReference type="SUPFAM" id="SSF49265">
    <property type="entry name" value="Fibronectin type III"/>
    <property type="match status" value="1"/>
</dbReference>
<dbReference type="InterPro" id="IPR013783">
    <property type="entry name" value="Ig-like_fold"/>
</dbReference>
<dbReference type="Proteomes" id="UP000694844">
    <property type="component" value="Chromosome 6"/>
</dbReference>
<dbReference type="InterPro" id="IPR027417">
    <property type="entry name" value="P-loop_NTPase"/>
</dbReference>
<reference evidence="5" key="1">
    <citation type="submission" date="2025-08" db="UniProtKB">
        <authorList>
            <consortium name="RefSeq"/>
        </authorList>
    </citation>
    <scope>IDENTIFICATION</scope>
    <source>
        <tissue evidence="5">Whole sample</tissue>
    </source>
</reference>
<comment type="similarity">
    <text evidence="1">Belongs to the TRAFAC class TrmE-Era-EngA-EngB-Septin-like GTPase superfamily. Septin GTPase family.</text>
</comment>
<dbReference type="Gene3D" id="3.40.50.300">
    <property type="entry name" value="P-loop containing nucleotide triphosphate hydrolases"/>
    <property type="match status" value="1"/>
</dbReference>
<dbReference type="PANTHER" id="PTHR32046">
    <property type="entry name" value="G DOMAIN-CONTAINING PROTEIN"/>
    <property type="match status" value="1"/>
</dbReference>
<keyword evidence="2" id="KW-0812">Transmembrane</keyword>
<dbReference type="PROSITE" id="PS50853">
    <property type="entry name" value="FN3"/>
    <property type="match status" value="1"/>
</dbReference>
<dbReference type="GO" id="GO:0005525">
    <property type="term" value="F:GTP binding"/>
    <property type="evidence" value="ECO:0007669"/>
    <property type="project" value="UniProtKB-KW"/>
</dbReference>
<name>A0A8B8ACE5_CRAVI</name>
<evidence type="ECO:0000256" key="2">
    <source>
        <dbReference type="SAM" id="Phobius"/>
    </source>
</evidence>
<keyword evidence="4" id="KW-1185">Reference proteome</keyword>
<keyword evidence="1" id="KW-0342">GTP-binding</keyword>
<dbReference type="InterPro" id="IPR030379">
    <property type="entry name" value="G_SEPTIN_dom"/>
</dbReference>
<dbReference type="PANTHER" id="PTHR32046:SF14">
    <property type="match status" value="1"/>
</dbReference>
<sequence>MTENCTRKNVSEVMETEKIIQCALCLRKDIQARATVFCKTCTVSEPLCGVCSQQHTLQNELEKHELSANLEHFNSSKETNLVNNYFFWFSYILSFFSWIYSWWKSLWNRDTTPNAVEESHTIRENLRPRMQISCKPCFQDTIKAEATKCCKTCKDPEPFCDDCAQRHIRKETNKGHEITDDLRKFFDLSSGENLRPRMQISCKPCFQDTIKAEATKCCKTCKDPEPFCDDCAQRHICKETNKGHEITDDLREFFDLSSGENLRPRMQISCKPCFQDTIKAEATKCCKTCKDPEPFCDDCAQRHIRKETNKGHEITDDLRKFFDLSSGENLRPCMQISCKPCFQDTIKAEATKCCKTCKDPEPFCDDCAQRHIRKETNKGHEITDDLRKFFDLSSGCENIVTFDDKVPGKPFSIETTSKSLTIGWDKPQEKFDCFQVRFKQKDGESKWKSVETDDDSNCITIKEIMADTGYVFQVRGKIDDLEGPYGPISDDITTLESPSAGMLKNCKCICEKTPKTYHIALKENKNARNTEARTKQLILGKPCQHNDERTIMLVGATGSGKSTLVDGIINYILGVNFEDPFRFTLVVLEEEEKKTTDQAQSQTEWITVYKIYPTKGSLINFTLNIIDTPGFGDTRGIERDSTIVEQIRHLFSAKGEQGVIDIDAVCFIAKAPDARLTPTQKYIFGSIMSLFGKDIASNICTLITFADGAEPAVLASLKNSNLPFGKTFTFNNSALFAENRKGIGNPLSLMFWEMGCSSFERFFENIWKFETKSLSLTKNVLNERYQLKTIISNILPQVSEGLVEISNIRKEQEIVKKKKNELNENKDFVYSKDEVKQIQVDLQKGVYVTNCLICNVSCHHPCGISDDDEKGRCAAINQNNGKCEVCPGNCDWREHKNSSYYMSYVTVKVERTSLEMKKRYEEAAQKKLSAEQIIERMKNAVISKLKELKLMMDKVNKCRSSLQKIALADDPLTSEEYINLMIEAEKREHKSGYGDRIKTLEELKKMSQIDKEYERLNDEAGNEALKRLLEDET</sequence>
<accession>A0A8B8ACE5</accession>
<keyword evidence="2" id="KW-1133">Transmembrane helix</keyword>
<keyword evidence="1" id="KW-0547">Nucleotide-binding</keyword>
<dbReference type="GeneID" id="111101125"/>
<evidence type="ECO:0000313" key="5">
    <source>
        <dbReference type="RefSeq" id="XP_022289151.1"/>
    </source>
</evidence>
<evidence type="ECO:0000256" key="1">
    <source>
        <dbReference type="RuleBase" id="RU004560"/>
    </source>
</evidence>
<dbReference type="OrthoDB" id="8954335at2759"/>
<protein>
    <submittedName>
        <fullName evidence="5">Uncharacterized protein LOC111101125 isoform X1</fullName>
    </submittedName>
</protein>
<dbReference type="Gene3D" id="2.60.40.10">
    <property type="entry name" value="Immunoglobulins"/>
    <property type="match status" value="1"/>
</dbReference>
<evidence type="ECO:0000259" key="3">
    <source>
        <dbReference type="PROSITE" id="PS50853"/>
    </source>
</evidence>
<feature type="domain" description="Fibronectin type-III" evidence="3">
    <location>
        <begin position="406"/>
        <end position="497"/>
    </location>
</feature>
<evidence type="ECO:0000313" key="4">
    <source>
        <dbReference type="Proteomes" id="UP000694844"/>
    </source>
</evidence>
<feature type="transmembrane region" description="Helical" evidence="2">
    <location>
        <begin position="85"/>
        <end position="103"/>
    </location>
</feature>
<dbReference type="InterPro" id="IPR036116">
    <property type="entry name" value="FN3_sf"/>
</dbReference>
<dbReference type="Pfam" id="PF00041">
    <property type="entry name" value="fn3"/>
    <property type="match status" value="1"/>
</dbReference>
<dbReference type="SUPFAM" id="SSF52540">
    <property type="entry name" value="P-loop containing nucleoside triphosphate hydrolases"/>
    <property type="match status" value="1"/>
</dbReference>
<dbReference type="InterPro" id="IPR003961">
    <property type="entry name" value="FN3_dom"/>
</dbReference>
<dbReference type="Pfam" id="PF00735">
    <property type="entry name" value="Septin"/>
    <property type="match status" value="1"/>
</dbReference>
<dbReference type="KEGG" id="cvn:111101125"/>
<organism evidence="4 5">
    <name type="scientific">Crassostrea virginica</name>
    <name type="common">Eastern oyster</name>
    <dbReference type="NCBI Taxonomy" id="6565"/>
    <lineage>
        <taxon>Eukaryota</taxon>
        <taxon>Metazoa</taxon>
        <taxon>Spiralia</taxon>
        <taxon>Lophotrochozoa</taxon>
        <taxon>Mollusca</taxon>
        <taxon>Bivalvia</taxon>
        <taxon>Autobranchia</taxon>
        <taxon>Pteriomorphia</taxon>
        <taxon>Ostreida</taxon>
        <taxon>Ostreoidea</taxon>
        <taxon>Ostreidae</taxon>
        <taxon>Crassostrea</taxon>
    </lineage>
</organism>
<dbReference type="CDD" id="cd00063">
    <property type="entry name" value="FN3"/>
    <property type="match status" value="1"/>
</dbReference>
<dbReference type="RefSeq" id="XP_022289151.1">
    <property type="nucleotide sequence ID" value="XM_022433443.1"/>
</dbReference>
<proteinExistence type="inferred from homology"/>